<dbReference type="AlphaFoldDB" id="A0A974I1G5"/>
<dbReference type="GO" id="GO:0003690">
    <property type="term" value="F:double-stranded DNA binding"/>
    <property type="evidence" value="ECO:0007669"/>
    <property type="project" value="InterPro"/>
</dbReference>
<evidence type="ECO:0000313" key="3">
    <source>
        <dbReference type="EMBL" id="OCT97968.1"/>
    </source>
</evidence>
<feature type="domain" description="Zinc finger CCHC" evidence="2">
    <location>
        <begin position="274"/>
        <end position="322"/>
    </location>
</feature>
<dbReference type="InterPro" id="IPR042509">
    <property type="entry name" value="ZCCHC3"/>
</dbReference>
<dbReference type="Proteomes" id="UP000694892">
    <property type="component" value="Chromosome 1S"/>
</dbReference>
<feature type="region of interest" description="Disordered" evidence="1">
    <location>
        <begin position="459"/>
        <end position="506"/>
    </location>
</feature>
<feature type="compositionally biased region" description="Acidic residues" evidence="1">
    <location>
        <begin position="495"/>
        <end position="506"/>
    </location>
</feature>
<dbReference type="PANTHER" id="PTHR22639">
    <property type="entry name" value="GAG-RELATED PROTEIN"/>
    <property type="match status" value="1"/>
</dbReference>
<accession>A0A974I1G5</accession>
<evidence type="ECO:0000256" key="1">
    <source>
        <dbReference type="SAM" id="MobiDB-lite"/>
    </source>
</evidence>
<evidence type="ECO:0000313" key="4">
    <source>
        <dbReference type="Proteomes" id="UP000694892"/>
    </source>
</evidence>
<feature type="compositionally biased region" description="Basic residues" evidence="1">
    <location>
        <begin position="473"/>
        <end position="488"/>
    </location>
</feature>
<dbReference type="Pfam" id="PF23058">
    <property type="entry name" value="RBD_ZCCHC3_2nd"/>
    <property type="match status" value="1"/>
</dbReference>
<proteinExistence type="predicted"/>
<organism evidence="3 4">
    <name type="scientific">Xenopus laevis</name>
    <name type="common">African clawed frog</name>
    <dbReference type="NCBI Taxonomy" id="8355"/>
    <lineage>
        <taxon>Eukaryota</taxon>
        <taxon>Metazoa</taxon>
        <taxon>Chordata</taxon>
        <taxon>Craniata</taxon>
        <taxon>Vertebrata</taxon>
        <taxon>Euteleostomi</taxon>
        <taxon>Amphibia</taxon>
        <taxon>Batrachia</taxon>
        <taxon>Anura</taxon>
        <taxon>Pipoidea</taxon>
        <taxon>Pipidae</taxon>
        <taxon>Xenopodinae</taxon>
        <taxon>Xenopus</taxon>
        <taxon>Xenopus</taxon>
    </lineage>
</organism>
<protein>
    <recommendedName>
        <fullName evidence="2">Zinc finger CCHC domain-containing protein</fullName>
    </recommendedName>
</protein>
<evidence type="ECO:0000259" key="2">
    <source>
        <dbReference type="Pfam" id="PF23058"/>
    </source>
</evidence>
<reference evidence="4" key="1">
    <citation type="journal article" date="2016" name="Nature">
        <title>Genome evolution in the allotetraploid frog Xenopus laevis.</title>
        <authorList>
            <person name="Session A.M."/>
            <person name="Uno Y."/>
            <person name="Kwon T."/>
            <person name="Chapman J.A."/>
            <person name="Toyoda A."/>
            <person name="Takahashi S."/>
            <person name="Fukui A."/>
            <person name="Hikosaka A."/>
            <person name="Suzuki A."/>
            <person name="Kondo M."/>
            <person name="van Heeringen S.J."/>
            <person name="Quigley I."/>
            <person name="Heinz S."/>
            <person name="Ogino H."/>
            <person name="Ochi H."/>
            <person name="Hellsten U."/>
            <person name="Lyons J.B."/>
            <person name="Simakov O."/>
            <person name="Putnam N."/>
            <person name="Stites J."/>
            <person name="Kuroki Y."/>
            <person name="Tanaka T."/>
            <person name="Michiue T."/>
            <person name="Watanabe M."/>
            <person name="Bogdanovic O."/>
            <person name="Lister R."/>
            <person name="Georgiou G."/>
            <person name="Paranjpe S.S."/>
            <person name="van Kruijsbergen I."/>
            <person name="Shu S."/>
            <person name="Carlson J."/>
            <person name="Kinoshita T."/>
            <person name="Ohta Y."/>
            <person name="Mawaribuchi S."/>
            <person name="Jenkins J."/>
            <person name="Grimwood J."/>
            <person name="Schmutz J."/>
            <person name="Mitros T."/>
            <person name="Mozaffari S.V."/>
            <person name="Suzuki Y."/>
            <person name="Haramoto Y."/>
            <person name="Yamamoto T.S."/>
            <person name="Takagi C."/>
            <person name="Heald R."/>
            <person name="Miller K."/>
            <person name="Haudenschild C."/>
            <person name="Kitzman J."/>
            <person name="Nakayama T."/>
            <person name="Izutsu Y."/>
            <person name="Robert J."/>
            <person name="Fortriede J."/>
            <person name="Burns K."/>
            <person name="Lotay V."/>
            <person name="Karimi K."/>
            <person name="Yasuoka Y."/>
            <person name="Dichmann D.S."/>
            <person name="Flajnik M.F."/>
            <person name="Houston D.W."/>
            <person name="Shendure J."/>
            <person name="DuPasquier L."/>
            <person name="Vize P.D."/>
            <person name="Zorn A.M."/>
            <person name="Ito M."/>
            <person name="Marcotte E.M."/>
            <person name="Wallingford J.B."/>
            <person name="Ito Y."/>
            <person name="Asashima M."/>
            <person name="Ueno N."/>
            <person name="Matsuda Y."/>
            <person name="Veenstra G.J."/>
            <person name="Fujiyama A."/>
            <person name="Harland R.M."/>
            <person name="Taira M."/>
            <person name="Rokhsar D.S."/>
        </authorList>
    </citation>
    <scope>NUCLEOTIDE SEQUENCE [LARGE SCALE GENOMIC DNA]</scope>
    <source>
        <strain evidence="4">J</strain>
    </source>
</reference>
<dbReference type="PANTHER" id="PTHR22639:SF4">
    <property type="entry name" value="ZINC FINGER CCHC DOMAIN-CONTAINING PROTEIN 3"/>
    <property type="match status" value="1"/>
</dbReference>
<dbReference type="InterPro" id="IPR057811">
    <property type="entry name" value="RBD_ZCCHC3_2nd"/>
</dbReference>
<sequence length="526" mass="59423">MELAEVALREKPNPAAVAAMAQVGAMHLCAGKPETVSSAGPNHSQIIRALRDIKVLEEKRNILGGSISNMVAGLSTLKGTERSKAVRKMVFMSNDLEDIENNITRVLAVIQPWKEVFDNQKGFQEMEENELKKLLKDFYFSKETVIPGGGNVGYLCADSQVPETVSVPGTYGHTNANINAVSVAVIENMTGESCVTEGAENPPVNSESVGSQGRRGVWNGKRLFRQNFSEVGQASRRKNEVKINLVKERGEFLGRRFVARNLIKQSTLPLKMCLGWQCTVLSPLTTLYDEEGFWIGGWKVQVKLHINFHVPKHLPNSFFIGKVCFYPGQHRVCFRHPSKECQEIRCNLCLKLGHAHRSCLDAWHNIVRDCPNLQQEIRLWKRREVVQPESSAPCSKVVGRAAGKLPKEKQRASQPKRGEEWRVVGKKASVKKENNPPQMVLITGIRFVLPEGKSWGDLAEEEEERLRDDEKREKRKAGVLGKRNRKRKEGQEEVLSQEEEWESLEEDIEIDLEGEESTPKFQVKRR</sequence>
<feature type="region of interest" description="Disordered" evidence="1">
    <location>
        <begin position="397"/>
        <end position="421"/>
    </location>
</feature>
<gene>
    <name evidence="3" type="ORF">XELAEV_18010196mg</name>
</gene>
<name>A0A974I1G5_XENLA</name>
<dbReference type="GO" id="GO:0002218">
    <property type="term" value="P:activation of innate immune response"/>
    <property type="evidence" value="ECO:0007669"/>
    <property type="project" value="InterPro"/>
</dbReference>
<dbReference type="GO" id="GO:0003723">
    <property type="term" value="F:RNA binding"/>
    <property type="evidence" value="ECO:0007669"/>
    <property type="project" value="InterPro"/>
</dbReference>
<feature type="compositionally biased region" description="Basic and acidic residues" evidence="1">
    <location>
        <begin position="405"/>
        <end position="421"/>
    </location>
</feature>
<feature type="non-terminal residue" evidence="3">
    <location>
        <position position="526"/>
    </location>
</feature>
<dbReference type="EMBL" id="CM004467">
    <property type="protein sequence ID" value="OCT97968.1"/>
    <property type="molecule type" value="Genomic_DNA"/>
</dbReference>